<dbReference type="PANTHER" id="PTHR22799:SF1">
    <property type="entry name" value="C-TYPE LECTIN DOMAIN FAMILY 11 MEMBER A"/>
    <property type="match status" value="1"/>
</dbReference>
<evidence type="ECO:0000256" key="1">
    <source>
        <dbReference type="ARBA" id="ARBA00004613"/>
    </source>
</evidence>
<gene>
    <name evidence="7" type="ORF">PoB_003165400</name>
</gene>
<dbReference type="Gene3D" id="3.10.100.10">
    <property type="entry name" value="Mannose-Binding Protein A, subunit A"/>
    <property type="match status" value="1"/>
</dbReference>
<evidence type="ECO:0000313" key="8">
    <source>
        <dbReference type="Proteomes" id="UP000735302"/>
    </source>
</evidence>
<dbReference type="GO" id="GO:0008083">
    <property type="term" value="F:growth factor activity"/>
    <property type="evidence" value="ECO:0007669"/>
    <property type="project" value="TreeGrafter"/>
</dbReference>
<reference evidence="7 8" key="1">
    <citation type="journal article" date="2021" name="Elife">
        <title>Chloroplast acquisition without the gene transfer in kleptoplastic sea slugs, Plakobranchus ocellatus.</title>
        <authorList>
            <person name="Maeda T."/>
            <person name="Takahashi S."/>
            <person name="Yoshida T."/>
            <person name="Shimamura S."/>
            <person name="Takaki Y."/>
            <person name="Nagai Y."/>
            <person name="Toyoda A."/>
            <person name="Suzuki Y."/>
            <person name="Arimoto A."/>
            <person name="Ishii H."/>
            <person name="Satoh N."/>
            <person name="Nishiyama T."/>
            <person name="Hasebe M."/>
            <person name="Maruyama T."/>
            <person name="Minagawa J."/>
            <person name="Obokata J."/>
            <person name="Shigenobu S."/>
        </authorList>
    </citation>
    <scope>NUCLEOTIDE SEQUENCE [LARGE SCALE GENOMIC DNA]</scope>
</reference>
<organism evidence="7 8">
    <name type="scientific">Plakobranchus ocellatus</name>
    <dbReference type="NCBI Taxonomy" id="259542"/>
    <lineage>
        <taxon>Eukaryota</taxon>
        <taxon>Metazoa</taxon>
        <taxon>Spiralia</taxon>
        <taxon>Lophotrochozoa</taxon>
        <taxon>Mollusca</taxon>
        <taxon>Gastropoda</taxon>
        <taxon>Heterobranchia</taxon>
        <taxon>Euthyneura</taxon>
        <taxon>Panpulmonata</taxon>
        <taxon>Sacoglossa</taxon>
        <taxon>Placobranchoidea</taxon>
        <taxon>Plakobranchidae</taxon>
        <taxon>Plakobranchus</taxon>
    </lineage>
</organism>
<dbReference type="InterPro" id="IPR001304">
    <property type="entry name" value="C-type_lectin-like"/>
</dbReference>
<protein>
    <submittedName>
        <fullName evidence="7">Mannose-binding protein c</fullName>
    </submittedName>
</protein>
<proteinExistence type="predicted"/>
<evidence type="ECO:0000256" key="2">
    <source>
        <dbReference type="ARBA" id="ARBA00022525"/>
    </source>
</evidence>
<keyword evidence="8" id="KW-1185">Reference proteome</keyword>
<dbReference type="GO" id="GO:0030246">
    <property type="term" value="F:carbohydrate binding"/>
    <property type="evidence" value="ECO:0007669"/>
    <property type="project" value="UniProtKB-KW"/>
</dbReference>
<feature type="domain" description="C-type lectin" evidence="6">
    <location>
        <begin position="27"/>
        <end position="145"/>
    </location>
</feature>
<sequence length="148" mass="16931">MFCIFICIQCSRQFVSSDTNYHISHPREGSKYLISKQDEIFDLAKMNGRCQDSGGSLLDFNDRKEEFHVRFFVQWSGVSDVIYTGITDLGNEGHYYSYATGKPAAYIRWKRGQPDNREGDEHCLSIGSRGLEDVSCHKNGRYICKIPA</sequence>
<keyword evidence="5" id="KW-1015">Disulfide bond</keyword>
<name>A0AAV4ABY9_9GAST</name>
<evidence type="ECO:0000259" key="6">
    <source>
        <dbReference type="PROSITE" id="PS50041"/>
    </source>
</evidence>
<evidence type="ECO:0000256" key="4">
    <source>
        <dbReference type="ARBA" id="ARBA00022734"/>
    </source>
</evidence>
<dbReference type="InterPro" id="IPR016186">
    <property type="entry name" value="C-type_lectin-like/link_sf"/>
</dbReference>
<dbReference type="InterPro" id="IPR016187">
    <property type="entry name" value="CTDL_fold"/>
</dbReference>
<dbReference type="Proteomes" id="UP000735302">
    <property type="component" value="Unassembled WGS sequence"/>
</dbReference>
<dbReference type="PANTHER" id="PTHR22799">
    <property type="entry name" value="TETRANECTIN-RELATED"/>
    <property type="match status" value="1"/>
</dbReference>
<dbReference type="PROSITE" id="PS00615">
    <property type="entry name" value="C_TYPE_LECTIN_1"/>
    <property type="match status" value="1"/>
</dbReference>
<evidence type="ECO:0000256" key="5">
    <source>
        <dbReference type="ARBA" id="ARBA00023157"/>
    </source>
</evidence>
<dbReference type="EMBL" id="BLXT01003746">
    <property type="protein sequence ID" value="GFO05149.1"/>
    <property type="molecule type" value="Genomic_DNA"/>
</dbReference>
<dbReference type="SUPFAM" id="SSF56436">
    <property type="entry name" value="C-type lectin-like"/>
    <property type="match status" value="1"/>
</dbReference>
<keyword evidence="3" id="KW-0732">Signal</keyword>
<dbReference type="PROSITE" id="PS50041">
    <property type="entry name" value="C_TYPE_LECTIN_2"/>
    <property type="match status" value="1"/>
</dbReference>
<dbReference type="AlphaFoldDB" id="A0AAV4ABY9"/>
<keyword evidence="4" id="KW-0430">Lectin</keyword>
<dbReference type="SMART" id="SM00034">
    <property type="entry name" value="CLECT"/>
    <property type="match status" value="1"/>
</dbReference>
<comment type="subcellular location">
    <subcellularLocation>
        <location evidence="1">Secreted</location>
    </subcellularLocation>
</comment>
<dbReference type="GO" id="GO:0005615">
    <property type="term" value="C:extracellular space"/>
    <property type="evidence" value="ECO:0007669"/>
    <property type="project" value="TreeGrafter"/>
</dbReference>
<dbReference type="InterPro" id="IPR018378">
    <property type="entry name" value="C-type_lectin_CS"/>
</dbReference>
<comment type="caution">
    <text evidence="7">The sequence shown here is derived from an EMBL/GenBank/DDBJ whole genome shotgun (WGS) entry which is preliminary data.</text>
</comment>
<evidence type="ECO:0000313" key="7">
    <source>
        <dbReference type="EMBL" id="GFO05149.1"/>
    </source>
</evidence>
<keyword evidence="2" id="KW-0964">Secreted</keyword>
<evidence type="ECO:0000256" key="3">
    <source>
        <dbReference type="ARBA" id="ARBA00022729"/>
    </source>
</evidence>
<dbReference type="InterPro" id="IPR051663">
    <property type="entry name" value="CLec_Tetranectin-domain"/>
</dbReference>
<dbReference type="Pfam" id="PF00059">
    <property type="entry name" value="Lectin_C"/>
    <property type="match status" value="1"/>
</dbReference>
<accession>A0AAV4ABY9</accession>